<dbReference type="OrthoDB" id="295577at2157"/>
<gene>
    <name evidence="1" type="ORF">SAMN04487946_11746</name>
</gene>
<dbReference type="EMBL" id="FNPB01000017">
    <property type="protein sequence ID" value="SDY47434.1"/>
    <property type="molecule type" value="Genomic_DNA"/>
</dbReference>
<dbReference type="Proteomes" id="UP000199170">
    <property type="component" value="Unassembled WGS sequence"/>
</dbReference>
<keyword evidence="2" id="KW-1185">Reference proteome</keyword>
<protein>
    <submittedName>
        <fullName evidence="1">Uncharacterized protein</fullName>
    </submittedName>
</protein>
<name>A0A1H3K7H2_9EURY</name>
<dbReference type="RefSeq" id="WP_089769434.1">
    <property type="nucleotide sequence ID" value="NZ_FNPB01000017.1"/>
</dbReference>
<dbReference type="AlphaFoldDB" id="A0A1H3K7H2"/>
<organism evidence="1 2">
    <name type="scientific">Halobellus clavatus</name>
    <dbReference type="NCBI Taxonomy" id="660517"/>
    <lineage>
        <taxon>Archaea</taxon>
        <taxon>Methanobacteriati</taxon>
        <taxon>Methanobacteriota</taxon>
        <taxon>Stenosarchaea group</taxon>
        <taxon>Halobacteria</taxon>
        <taxon>Halobacteriales</taxon>
        <taxon>Haloferacaceae</taxon>
        <taxon>Halobellus</taxon>
    </lineage>
</organism>
<proteinExistence type="predicted"/>
<sequence>MKFPTTSGSDKHGRRVTLPADLDGEQTLVVVSFHLRQRSLVSPWREFADELREEFDHFGYAELTVGSKGGMLPPMSKGGMSPTNASHRLHENTVFLSVNKQAFQRRLGILGDQTIYAFLLEDDYVVRQAAGVLTPETADALESLLREYRDAQNRTSNGTESAGESPG</sequence>
<evidence type="ECO:0000313" key="1">
    <source>
        <dbReference type="EMBL" id="SDY47434.1"/>
    </source>
</evidence>
<accession>A0A1H3K7H2</accession>
<evidence type="ECO:0000313" key="2">
    <source>
        <dbReference type="Proteomes" id="UP000199170"/>
    </source>
</evidence>
<dbReference type="STRING" id="660517.SAMN04487946_11746"/>
<reference evidence="2" key="1">
    <citation type="submission" date="2016-10" db="EMBL/GenBank/DDBJ databases">
        <authorList>
            <person name="Varghese N."/>
            <person name="Submissions S."/>
        </authorList>
    </citation>
    <scope>NUCLEOTIDE SEQUENCE [LARGE SCALE GENOMIC DNA]</scope>
    <source>
        <strain evidence="2">CGMCC 1.10118</strain>
    </source>
</reference>